<keyword evidence="7 9" id="KW-0560">Oxidoreductase</keyword>
<dbReference type="PIRSF" id="PIRSF006769">
    <property type="entry name" value="RibD"/>
    <property type="match status" value="1"/>
</dbReference>
<dbReference type="PANTHER" id="PTHR38011">
    <property type="entry name" value="DIHYDROFOLATE REDUCTASE FAMILY PROTEIN (AFU_ORTHOLOGUE AFUA_8G06820)"/>
    <property type="match status" value="1"/>
</dbReference>
<feature type="binding site" evidence="11">
    <location>
        <position position="207"/>
    </location>
    <ligand>
        <name>substrate</name>
    </ligand>
</feature>
<dbReference type="Pfam" id="PF00383">
    <property type="entry name" value="dCMP_cyt_deam_1"/>
    <property type="match status" value="1"/>
</dbReference>
<keyword evidence="15" id="KW-1185">Reference proteome</keyword>
<comment type="catalytic activity">
    <reaction evidence="9">
        <text>2,5-diamino-6-hydroxy-4-(5-phosphoribosylamino)-pyrimidine + H2O + H(+) = 5-amino-6-(5-phospho-D-ribosylamino)uracil + NH4(+)</text>
        <dbReference type="Rhea" id="RHEA:21868"/>
        <dbReference type="ChEBI" id="CHEBI:15377"/>
        <dbReference type="ChEBI" id="CHEBI:15378"/>
        <dbReference type="ChEBI" id="CHEBI:28938"/>
        <dbReference type="ChEBI" id="CHEBI:58453"/>
        <dbReference type="ChEBI" id="CHEBI:58614"/>
        <dbReference type="EC" id="3.5.4.26"/>
    </reaction>
</comment>
<dbReference type="GO" id="GO:0046872">
    <property type="term" value="F:metal ion binding"/>
    <property type="evidence" value="ECO:0007669"/>
    <property type="project" value="UniProtKB-KW"/>
</dbReference>
<evidence type="ECO:0000256" key="12">
    <source>
        <dbReference type="PIRSR" id="PIRSR006769-3"/>
    </source>
</evidence>
<keyword evidence="9" id="KW-0686">Riboflavin biosynthesis</keyword>
<dbReference type="InterPro" id="IPR050765">
    <property type="entry name" value="Riboflavin_Biosynth_HTPR"/>
</dbReference>
<evidence type="ECO:0000256" key="11">
    <source>
        <dbReference type="PIRSR" id="PIRSR006769-2"/>
    </source>
</evidence>
<feature type="binding site" evidence="11">
    <location>
        <position position="210"/>
    </location>
    <ligand>
        <name>substrate</name>
    </ligand>
</feature>
<evidence type="ECO:0000256" key="4">
    <source>
        <dbReference type="ARBA" id="ARBA00005259"/>
    </source>
</evidence>
<feature type="binding site" evidence="11">
    <location>
        <position position="203"/>
    </location>
    <ligand>
        <name>substrate</name>
    </ligand>
</feature>
<dbReference type="GO" id="GO:0009231">
    <property type="term" value="P:riboflavin biosynthetic process"/>
    <property type="evidence" value="ECO:0007669"/>
    <property type="project" value="UniProtKB-KW"/>
</dbReference>
<sequence>MNDAFFINRCIDLALLGAGAVAPNPMVGAVLVYNGRVIGEGYHRRYGEAHAEVNCISSVKEEDRNYIASSTMYVSLEPCAHYGKTPPCADLIIKQGIKKVVIGCSDSFAQVNGAGIRKLRDAGIEVFTGLCEEACRELNKRFFTFHEKRRPYIILKWAQSMDGFIGSDSKRLFITNDITNRLTHKWRSEEAAIIVGTNTALIDDPSLTNRYYFGKNPLRMFVDRHLSLKQQANLLNNETATVIFNATKNLSDAKTDYAKIFFEKDVEERILTYCFEKKIQSIIIEGGAKFLQSFIHAGYWDECRLITNTALQAFAGIKAPALKEAVLLRSEEIFSDRIDYYKKA</sequence>
<organism evidence="14 15">
    <name type="scientific">Haoranjiania flava</name>
    <dbReference type="NCBI Taxonomy" id="1856322"/>
    <lineage>
        <taxon>Bacteria</taxon>
        <taxon>Pseudomonadati</taxon>
        <taxon>Bacteroidota</taxon>
        <taxon>Chitinophagia</taxon>
        <taxon>Chitinophagales</taxon>
        <taxon>Chitinophagaceae</taxon>
        <taxon>Haoranjiania</taxon>
    </lineage>
</organism>
<comment type="similarity">
    <text evidence="4 9">In the N-terminal section; belongs to the cytidine and deoxycytidylate deaminase family.</text>
</comment>
<feature type="binding site" evidence="11">
    <location>
        <position position="158"/>
    </location>
    <ligand>
        <name>NADP(+)</name>
        <dbReference type="ChEBI" id="CHEBI:58349"/>
    </ligand>
</feature>
<dbReference type="PANTHER" id="PTHR38011:SF7">
    <property type="entry name" value="2,5-DIAMINO-6-RIBOSYLAMINO-4(3H)-PYRIMIDINONE 5'-PHOSPHATE REDUCTASE"/>
    <property type="match status" value="1"/>
</dbReference>
<evidence type="ECO:0000313" key="14">
    <source>
        <dbReference type="EMBL" id="MCU7695114.1"/>
    </source>
</evidence>
<dbReference type="EC" id="1.1.1.193" evidence="9"/>
<dbReference type="CDD" id="cd01284">
    <property type="entry name" value="Riboflavin_deaminase-reductase"/>
    <property type="match status" value="1"/>
</dbReference>
<evidence type="ECO:0000256" key="5">
    <source>
        <dbReference type="ARBA" id="ARBA00007417"/>
    </source>
</evidence>
<dbReference type="EMBL" id="JAOTPL010000018">
    <property type="protein sequence ID" value="MCU7695114.1"/>
    <property type="molecule type" value="Genomic_DNA"/>
</dbReference>
<feature type="binding site" evidence="11">
    <location>
        <position position="285"/>
    </location>
    <ligand>
        <name>substrate</name>
    </ligand>
</feature>
<evidence type="ECO:0000256" key="6">
    <source>
        <dbReference type="ARBA" id="ARBA00022857"/>
    </source>
</evidence>
<dbReference type="InterPro" id="IPR002125">
    <property type="entry name" value="CMP_dCMP_dom"/>
</dbReference>
<feature type="binding site" evidence="11">
    <location>
        <position position="199"/>
    </location>
    <ligand>
        <name>NADP(+)</name>
        <dbReference type="ChEBI" id="CHEBI:58349"/>
    </ligand>
</feature>
<evidence type="ECO:0000256" key="9">
    <source>
        <dbReference type="PIRNR" id="PIRNR006769"/>
    </source>
</evidence>
<keyword evidence="9 12" id="KW-0479">Metal-binding</keyword>
<dbReference type="SUPFAM" id="SSF53927">
    <property type="entry name" value="Cytidine deaminase-like"/>
    <property type="match status" value="1"/>
</dbReference>
<feature type="domain" description="CMP/dCMP-type deaminase" evidence="13">
    <location>
        <begin position="1"/>
        <end position="127"/>
    </location>
</feature>
<evidence type="ECO:0000259" key="13">
    <source>
        <dbReference type="PROSITE" id="PS51747"/>
    </source>
</evidence>
<dbReference type="InterPro" id="IPR016193">
    <property type="entry name" value="Cytidine_deaminase-like"/>
</dbReference>
<keyword evidence="8" id="KW-0511">Multifunctional enzyme</keyword>
<evidence type="ECO:0000256" key="8">
    <source>
        <dbReference type="ARBA" id="ARBA00023268"/>
    </source>
</evidence>
<evidence type="ECO:0000256" key="7">
    <source>
        <dbReference type="ARBA" id="ARBA00023002"/>
    </source>
</evidence>
<dbReference type="RefSeq" id="WP_263038601.1">
    <property type="nucleotide sequence ID" value="NZ_JAOTPL010000018.1"/>
</dbReference>
<protein>
    <recommendedName>
        <fullName evidence="9">Riboflavin biosynthesis protein RibD</fullName>
    </recommendedName>
    <domain>
        <recommendedName>
            <fullName evidence="9">Diaminohydroxyphosphoribosylaminopyrimidine deaminase</fullName>
            <shortName evidence="9">DRAP deaminase</shortName>
            <ecNumber evidence="9">3.5.4.26</ecNumber>
        </recommendedName>
        <alternativeName>
            <fullName evidence="9">Riboflavin-specific deaminase</fullName>
        </alternativeName>
    </domain>
    <domain>
        <recommendedName>
            <fullName evidence="9">5-amino-6-(5-phosphoribosylamino)uracil reductase</fullName>
            <ecNumber evidence="9">1.1.1.193</ecNumber>
        </recommendedName>
        <alternativeName>
            <fullName evidence="9">HTP reductase</fullName>
        </alternativeName>
    </domain>
</protein>
<dbReference type="GO" id="GO:0008703">
    <property type="term" value="F:5-amino-6-(5-phosphoribosylamino)uracil reductase activity"/>
    <property type="evidence" value="ECO:0007669"/>
    <property type="project" value="UniProtKB-EC"/>
</dbReference>
<evidence type="ECO:0000256" key="2">
    <source>
        <dbReference type="ARBA" id="ARBA00004882"/>
    </source>
</evidence>
<comment type="catalytic activity">
    <reaction evidence="9">
        <text>5-amino-6-(5-phospho-D-ribitylamino)uracil + NADP(+) = 5-amino-6-(5-phospho-D-ribosylamino)uracil + NADPH + H(+)</text>
        <dbReference type="Rhea" id="RHEA:17845"/>
        <dbReference type="ChEBI" id="CHEBI:15378"/>
        <dbReference type="ChEBI" id="CHEBI:57783"/>
        <dbReference type="ChEBI" id="CHEBI:58349"/>
        <dbReference type="ChEBI" id="CHEBI:58421"/>
        <dbReference type="ChEBI" id="CHEBI:58453"/>
        <dbReference type="EC" id="1.1.1.193"/>
    </reaction>
</comment>
<dbReference type="Proteomes" id="UP001209317">
    <property type="component" value="Unassembled WGS sequence"/>
</dbReference>
<feature type="binding site" evidence="12">
    <location>
        <position position="88"/>
    </location>
    <ligand>
        <name>Zn(2+)</name>
        <dbReference type="ChEBI" id="CHEBI:29105"/>
        <note>catalytic</note>
    </ligand>
</feature>
<dbReference type="GO" id="GO:0008835">
    <property type="term" value="F:diaminohydroxyphosphoribosylaminopyrimidine deaminase activity"/>
    <property type="evidence" value="ECO:0007669"/>
    <property type="project" value="UniProtKB-EC"/>
</dbReference>
<dbReference type="Pfam" id="PF01872">
    <property type="entry name" value="RibD_C"/>
    <property type="match status" value="1"/>
</dbReference>
<evidence type="ECO:0000256" key="10">
    <source>
        <dbReference type="PIRSR" id="PIRSR006769-1"/>
    </source>
</evidence>
<comment type="caution">
    <text evidence="14">The sequence shown here is derived from an EMBL/GenBank/DDBJ whole genome shotgun (WGS) entry which is preliminary data.</text>
</comment>
<evidence type="ECO:0000256" key="3">
    <source>
        <dbReference type="ARBA" id="ARBA00004910"/>
    </source>
</evidence>
<keyword evidence="9 12" id="KW-0862">Zinc</keyword>
<dbReference type="AlphaFoldDB" id="A0AAE3LL86"/>
<reference evidence="14" key="1">
    <citation type="submission" date="2022-10" db="EMBL/GenBank/DDBJ databases">
        <authorList>
            <person name="Kim H.S."/>
            <person name="Kim J.-S."/>
            <person name="Suh M.K."/>
            <person name="Eom M.K."/>
            <person name="Lee J.-S."/>
        </authorList>
    </citation>
    <scope>NUCLEOTIDE SEQUENCE</scope>
    <source>
        <strain evidence="14">LIP-5</strain>
    </source>
</reference>
<keyword evidence="6 9" id="KW-0521">NADP</keyword>
<dbReference type="Gene3D" id="3.40.140.10">
    <property type="entry name" value="Cytidine Deaminase, domain 2"/>
    <property type="match status" value="1"/>
</dbReference>
<name>A0AAE3LL86_9BACT</name>
<feature type="active site" description="Proton donor" evidence="10">
    <location>
        <position position="52"/>
    </location>
</feature>
<evidence type="ECO:0000313" key="15">
    <source>
        <dbReference type="Proteomes" id="UP001209317"/>
    </source>
</evidence>
<comment type="pathway">
    <text evidence="2 9">Cofactor biosynthesis; riboflavin biosynthesis; 5-amino-6-(D-ribitylamino)uracil from GTP: step 2/4.</text>
</comment>
<comment type="pathway">
    <text evidence="3 9">Cofactor biosynthesis; riboflavin biosynthesis; 5-amino-6-(D-ribitylamino)uracil from GTP: step 3/4.</text>
</comment>
<dbReference type="NCBIfam" id="TIGR00326">
    <property type="entry name" value="eubact_ribD"/>
    <property type="match status" value="1"/>
</dbReference>
<comment type="function">
    <text evidence="1 9">Converts 2,5-diamino-6-(ribosylamino)-4(3h)-pyrimidinone 5'-phosphate into 5-amino-6-(ribosylamino)-2,4(1h,3h)-pyrimidinedione 5'-phosphate.</text>
</comment>
<comment type="similarity">
    <text evidence="5 9">In the C-terminal section; belongs to the HTP reductase family.</text>
</comment>
<feature type="binding site" evidence="12">
    <location>
        <position position="79"/>
    </location>
    <ligand>
        <name>Zn(2+)</name>
        <dbReference type="ChEBI" id="CHEBI:29105"/>
        <note>catalytic</note>
    </ligand>
</feature>
<evidence type="ECO:0000256" key="1">
    <source>
        <dbReference type="ARBA" id="ARBA00002151"/>
    </source>
</evidence>
<dbReference type="InterPro" id="IPR004794">
    <property type="entry name" value="Eubact_RibD"/>
</dbReference>
<dbReference type="SUPFAM" id="SSF53597">
    <property type="entry name" value="Dihydrofolate reductase-like"/>
    <property type="match status" value="1"/>
</dbReference>
<feature type="binding site" evidence="11">
    <location>
        <position position="187"/>
    </location>
    <ligand>
        <name>substrate</name>
    </ligand>
</feature>
<dbReference type="PROSITE" id="PS51747">
    <property type="entry name" value="CYT_DCMP_DEAMINASES_2"/>
    <property type="match status" value="1"/>
</dbReference>
<dbReference type="Gene3D" id="3.40.430.10">
    <property type="entry name" value="Dihydrofolate Reductase, subunit A"/>
    <property type="match status" value="1"/>
</dbReference>
<feature type="binding site" evidence="12">
    <location>
        <position position="50"/>
    </location>
    <ligand>
        <name>Zn(2+)</name>
        <dbReference type="ChEBI" id="CHEBI:29105"/>
        <note>catalytic</note>
    </ligand>
</feature>
<dbReference type="InterPro" id="IPR024072">
    <property type="entry name" value="DHFR-like_dom_sf"/>
</dbReference>
<dbReference type="EC" id="3.5.4.26" evidence="9"/>
<feature type="binding site" evidence="11">
    <location>
        <begin position="287"/>
        <end position="293"/>
    </location>
    <ligand>
        <name>NADP(+)</name>
        <dbReference type="ChEBI" id="CHEBI:58349"/>
    </ligand>
</feature>
<comment type="cofactor">
    <cofactor evidence="9 12">
        <name>Zn(2+)</name>
        <dbReference type="ChEBI" id="CHEBI:29105"/>
    </cofactor>
    <text evidence="9 12">Binds 1 zinc ion.</text>
</comment>
<gene>
    <name evidence="14" type="primary">ribD</name>
    <name evidence="14" type="ORF">OD355_11355</name>
</gene>
<accession>A0AAE3LL86</accession>
<dbReference type="InterPro" id="IPR002734">
    <property type="entry name" value="RibDG_C"/>
</dbReference>
<keyword evidence="9 14" id="KW-0378">Hydrolase</keyword>
<proteinExistence type="inferred from homology"/>